<comment type="caution">
    <text evidence="3">The sequence shown here is derived from an EMBL/GenBank/DDBJ whole genome shotgun (WGS) entry which is preliminary data.</text>
</comment>
<protein>
    <submittedName>
        <fullName evidence="3">Uncharacterized protein</fullName>
    </submittedName>
</protein>
<keyword evidence="4" id="KW-1185">Reference proteome</keyword>
<keyword evidence="2" id="KW-1133">Transmembrane helix</keyword>
<feature type="region of interest" description="Disordered" evidence="1">
    <location>
        <begin position="63"/>
        <end position="88"/>
    </location>
</feature>
<name>A0ABU7L5J8_9NOCA</name>
<dbReference type="RefSeq" id="WP_330131873.1">
    <property type="nucleotide sequence ID" value="NZ_JAUTXY010000001.1"/>
</dbReference>
<evidence type="ECO:0000256" key="1">
    <source>
        <dbReference type="SAM" id="MobiDB-lite"/>
    </source>
</evidence>
<evidence type="ECO:0000256" key="2">
    <source>
        <dbReference type="SAM" id="Phobius"/>
    </source>
</evidence>
<proteinExistence type="predicted"/>
<evidence type="ECO:0000313" key="3">
    <source>
        <dbReference type="EMBL" id="MEE2056632.1"/>
    </source>
</evidence>
<dbReference type="Proteomes" id="UP001336020">
    <property type="component" value="Unassembled WGS sequence"/>
</dbReference>
<feature type="transmembrane region" description="Helical" evidence="2">
    <location>
        <begin position="6"/>
        <end position="26"/>
    </location>
</feature>
<evidence type="ECO:0000313" key="4">
    <source>
        <dbReference type="Proteomes" id="UP001336020"/>
    </source>
</evidence>
<organism evidence="3 4">
    <name type="scientific">Rhodococcus artemisiae</name>
    <dbReference type="NCBI Taxonomy" id="714159"/>
    <lineage>
        <taxon>Bacteria</taxon>
        <taxon>Bacillati</taxon>
        <taxon>Actinomycetota</taxon>
        <taxon>Actinomycetes</taxon>
        <taxon>Mycobacteriales</taxon>
        <taxon>Nocardiaceae</taxon>
        <taxon>Rhodococcus</taxon>
    </lineage>
</organism>
<gene>
    <name evidence="3" type="ORF">Q7514_03710</name>
</gene>
<dbReference type="EMBL" id="JAUTXY010000001">
    <property type="protein sequence ID" value="MEE2056632.1"/>
    <property type="molecule type" value="Genomic_DNA"/>
</dbReference>
<keyword evidence="2" id="KW-0472">Membrane</keyword>
<sequence>MSILETTLIFVGIPLLIVLVFGAFSWTAPRKPGPAASDHPYTLGDEWNHGALLWTATDEVTEHGRHAHHGHAAGTPAELIGGTASGKW</sequence>
<reference evidence="3 4" key="1">
    <citation type="submission" date="2023-07" db="EMBL/GenBank/DDBJ databases">
        <authorList>
            <person name="Girao M."/>
            <person name="Carvalho M.F."/>
        </authorList>
    </citation>
    <scope>NUCLEOTIDE SEQUENCE [LARGE SCALE GENOMIC DNA]</scope>
    <source>
        <strain evidence="3 4">YIM65754</strain>
    </source>
</reference>
<keyword evidence="2" id="KW-0812">Transmembrane</keyword>
<accession>A0ABU7L5J8</accession>